<gene>
    <name evidence="3" type="ORF">CHC_T00008953001</name>
</gene>
<dbReference type="PANTHER" id="PTHR11102:SF160">
    <property type="entry name" value="ERAD-ASSOCIATED E3 UBIQUITIN-PROTEIN LIGASE COMPONENT HRD3"/>
    <property type="match status" value="1"/>
</dbReference>
<dbReference type="InterPro" id="IPR011990">
    <property type="entry name" value="TPR-like_helical_dom_sf"/>
</dbReference>
<dbReference type="PANTHER" id="PTHR11102">
    <property type="entry name" value="SEL-1-LIKE PROTEIN"/>
    <property type="match status" value="1"/>
</dbReference>
<comment type="similarity">
    <text evidence="1">Belongs to the sel-1 family.</text>
</comment>
<organism evidence="3 4">
    <name type="scientific">Chondrus crispus</name>
    <name type="common">Carrageen Irish moss</name>
    <name type="synonym">Polymorpha crispa</name>
    <dbReference type="NCBI Taxonomy" id="2769"/>
    <lineage>
        <taxon>Eukaryota</taxon>
        <taxon>Rhodophyta</taxon>
        <taxon>Florideophyceae</taxon>
        <taxon>Rhodymeniophycidae</taxon>
        <taxon>Gigartinales</taxon>
        <taxon>Gigartinaceae</taxon>
        <taxon>Chondrus</taxon>
    </lineage>
</organism>
<dbReference type="OrthoDB" id="272077at2759"/>
<dbReference type="Gramene" id="CDF38491">
    <property type="protein sequence ID" value="CDF38491"/>
    <property type="gene ID" value="CHC_T00008953001"/>
</dbReference>
<dbReference type="InterPro" id="IPR006597">
    <property type="entry name" value="Sel1-like"/>
</dbReference>
<proteinExistence type="inferred from homology"/>
<feature type="compositionally biased region" description="Polar residues" evidence="2">
    <location>
        <begin position="65"/>
        <end position="75"/>
    </location>
</feature>
<evidence type="ECO:0000256" key="1">
    <source>
        <dbReference type="ARBA" id="ARBA00038101"/>
    </source>
</evidence>
<dbReference type="PhylomeDB" id="R7QM04"/>
<evidence type="ECO:0000313" key="4">
    <source>
        <dbReference type="Proteomes" id="UP000012073"/>
    </source>
</evidence>
<feature type="region of interest" description="Disordered" evidence="2">
    <location>
        <begin position="48"/>
        <end position="80"/>
    </location>
</feature>
<name>R7QM04_CHOCR</name>
<dbReference type="Gene3D" id="1.25.40.10">
    <property type="entry name" value="Tetratricopeptide repeat domain"/>
    <property type="match status" value="5"/>
</dbReference>
<evidence type="ECO:0000313" key="3">
    <source>
        <dbReference type="EMBL" id="CDF38491.1"/>
    </source>
</evidence>
<sequence>MLFALLHVVRTLWGLWQLQLFVKWAVKSIKSLRALGIEYELNTGARTGYDGKKQTQNGEEREQETTNIGTTQEPGNTDDKEKVHSVAEIVDELWVSDELIENRVSHGNARCYIVFDKIEFRIDPKRRNVFRQRIVLLLQALSIPFRYVYGIVQKWLGNGSIPCFVQVPHEPEDVWLRWCVAFAAQGLNKWITEFTVAPEVDDEDGAINNLERYERRREHLAGRVLATAGIQLWLGSCLPLGEGKSLLSKEDLLRRAMTSGRGMPFDAVQRNAVLRPGKGYKAYERKLNRFIGGIPVEFEEQVEELDIERVEWLAILLYIGEEQIGNGSASRDSRRSEEYEKLEHDDLAIENMRAQLGMDNRTSGVDAAERRNASICGFPMPERYFHEVSKENRLVTKVGELVDCWLALMAGVQMQFLVSKDEEWLGRCLGQVEHDQETVVSVEGVEMGGMEKRGSSLFMRHVRIEEAMQAFQFGVVGQEFEQLEQTLTFMGYSLESVRTRLGRWVKANTDSQSGAWRPLMFQAGELISGWTEVGRVSNDVSRTLRQREGNAVLRDRAVQCRVVWELQCVLRERVSGMEGSPSSMEAVALCMVSFPSLVVMNTEEASEEISDTNVRSSEAGGVAISENRDSVSVSFGNEQRGRDAEEERKKRSEEMFVIVPICGPQRMRLQVQVGDDDDWSNRSGAGDRGCKVRVRLCRGATSRDERFEWGWWREAALGRMEGLRRWQKNHGMCSPDLHAGHRNMTSGIVCVKPRAHKTGTEVEMWSGWEPFRSQQCRFELEGDKVLAKFEVSMRHGDLVVTKKNITTSHTQAVGERSFTVYEDNDREALQDGCLIVGEALDDKSPGCLSSVRAGAYEDEEFAKNLPAKGENVIGEELGQVRRDIFLLKVAALEHGDMNALQRCVKLLTDSSEEMTEHMILTNRRRAGELVLAFFHSVFVSRTGSCGVKGGGREFEALFSLLQELVEKSAFDNYVVDVVLDFLKCAVDLSIPEDVRSCLVWMRRLIARSLRLDQLDCLCRSFEEIIGAERGQGVAIRRKQLFFTDSEVTEYDVRTVNILEKALLERQIEEHDDVEAMNNLGVMVEEGAEGVEADAVRAMELYELAISKGDDGSAMYNLGCLLEKGGEGVEKDAVRAKELFERAINEHGHVGAMNNLGLMVKEGADGEEADAVRAMELYELAISKGNNCSAMYNLGCLLEKGGEGVEKDAVRAKELFERAINEHDDVRAMNSLGLMVEEGAEGVEADAVRAMELYELAISKGNNCSAMYNLGCLLEKGGEGVEKDAVRAKELFERAINEHGNVEAMNNLGLMLQKGAEGVEADAVRAMELYELAISKGDDGYAMYNLGCLLEKGGEGIEKDAVRAKELFERAINEHGNVEAMNNLGFMLQKGAEGVEADAVRAMELYELAISKRTNCSAMYNLGCLLETGGEGIEKDAVRAKELFERAINEHGNVEAMNNLGLMLQKGAEGVEADAVRAMELYELAISKRTNCSAMYNLGCLLETGGEGVEKDAVQAKELFERAINEHGFVPAMNKLGLMLHKGAEGVEADAVRAMELYELAISKGRNGIAMHNLGCLLETGGEGVEKDAVRAKELFERAINEHDDVRAMNKLGMMVEEGAEGVEADAVRAMELYELAISKGTNCSAMYNLGCLLKKGGEGVEKDAVRAKELFEGAINEHGHVPAMNKLGLMVEEGAEGVEADAVRAMELYELAISKGNNCSAMYNLGCLLEKGGEGVEKDAVRAKELFERAINEHDDVDAMNNLGLMVKEGAEGVEADAVRAMELYELAISKGRNGMAMYNLGILLRDGAEGLDCNLVRAAELFEMAIEESNDTDAMVELGNLLRDGAEGVERDTDRACRLYERAIEEDNHSKAVENLAALRDAEMNEVTEDGD</sequence>
<dbReference type="SUPFAM" id="SSF81901">
    <property type="entry name" value="HCP-like"/>
    <property type="match status" value="5"/>
</dbReference>
<dbReference type="KEGG" id="ccp:CHC_T00008953001"/>
<keyword evidence="4" id="KW-1185">Reference proteome</keyword>
<accession>R7QM04</accession>
<dbReference type="Proteomes" id="UP000012073">
    <property type="component" value="Unassembled WGS sequence"/>
</dbReference>
<dbReference type="RefSeq" id="XP_005718384.1">
    <property type="nucleotide sequence ID" value="XM_005718327.1"/>
</dbReference>
<protein>
    <submittedName>
        <fullName evidence="3">Sel1-repeat containing protein</fullName>
    </submittedName>
</protein>
<evidence type="ECO:0000256" key="2">
    <source>
        <dbReference type="SAM" id="MobiDB-lite"/>
    </source>
</evidence>
<dbReference type="InterPro" id="IPR050767">
    <property type="entry name" value="Sel1_AlgK"/>
</dbReference>
<dbReference type="GeneID" id="17326120"/>
<reference evidence="4" key="1">
    <citation type="journal article" date="2013" name="Proc. Natl. Acad. Sci. U.S.A.">
        <title>Genome structure and metabolic features in the red seaweed Chondrus crispus shed light on evolution of the Archaeplastida.</title>
        <authorList>
            <person name="Collen J."/>
            <person name="Porcel B."/>
            <person name="Carre W."/>
            <person name="Ball S.G."/>
            <person name="Chaparro C."/>
            <person name="Tonon T."/>
            <person name="Barbeyron T."/>
            <person name="Michel G."/>
            <person name="Noel B."/>
            <person name="Valentin K."/>
            <person name="Elias M."/>
            <person name="Artiguenave F."/>
            <person name="Arun A."/>
            <person name="Aury J.M."/>
            <person name="Barbosa-Neto J.F."/>
            <person name="Bothwell J.H."/>
            <person name="Bouget F.Y."/>
            <person name="Brillet L."/>
            <person name="Cabello-Hurtado F."/>
            <person name="Capella-Gutierrez S."/>
            <person name="Charrier B."/>
            <person name="Cladiere L."/>
            <person name="Cock J.M."/>
            <person name="Coelho S.M."/>
            <person name="Colleoni C."/>
            <person name="Czjzek M."/>
            <person name="Da Silva C."/>
            <person name="Delage L."/>
            <person name="Denoeud F."/>
            <person name="Deschamps P."/>
            <person name="Dittami S.M."/>
            <person name="Gabaldon T."/>
            <person name="Gachon C.M."/>
            <person name="Groisillier A."/>
            <person name="Herve C."/>
            <person name="Jabbari K."/>
            <person name="Katinka M."/>
            <person name="Kloareg B."/>
            <person name="Kowalczyk N."/>
            <person name="Labadie K."/>
            <person name="Leblanc C."/>
            <person name="Lopez P.J."/>
            <person name="McLachlan D.H."/>
            <person name="Meslet-Cladiere L."/>
            <person name="Moustafa A."/>
            <person name="Nehr Z."/>
            <person name="Nyvall Collen P."/>
            <person name="Panaud O."/>
            <person name="Partensky F."/>
            <person name="Poulain J."/>
            <person name="Rensing S.A."/>
            <person name="Rousvoal S."/>
            <person name="Samson G."/>
            <person name="Symeonidi A."/>
            <person name="Weissenbach J."/>
            <person name="Zambounis A."/>
            <person name="Wincker P."/>
            <person name="Boyen C."/>
        </authorList>
    </citation>
    <scope>NUCLEOTIDE SEQUENCE [LARGE SCALE GENOMIC DNA]</scope>
    <source>
        <strain evidence="4">cv. Stackhouse</strain>
    </source>
</reference>
<dbReference type="Pfam" id="PF08238">
    <property type="entry name" value="Sel1"/>
    <property type="match status" value="21"/>
</dbReference>
<dbReference type="EMBL" id="HG001939">
    <property type="protein sequence ID" value="CDF38491.1"/>
    <property type="molecule type" value="Genomic_DNA"/>
</dbReference>
<dbReference type="SMART" id="SM00671">
    <property type="entry name" value="SEL1"/>
    <property type="match status" value="21"/>
</dbReference>
<feature type="compositionally biased region" description="Basic and acidic residues" evidence="2">
    <location>
        <begin position="49"/>
        <end position="64"/>
    </location>
</feature>